<protein>
    <submittedName>
        <fullName evidence="4">Restriction endonuclease</fullName>
    </submittedName>
</protein>
<dbReference type="AlphaFoldDB" id="A0A4Z1R330"/>
<evidence type="ECO:0000259" key="3">
    <source>
        <dbReference type="Pfam" id="PF04471"/>
    </source>
</evidence>
<accession>A0A4Z1R330</accession>
<keyword evidence="2" id="KW-1133">Transmembrane helix</keyword>
<feature type="compositionally biased region" description="Low complexity" evidence="1">
    <location>
        <begin position="204"/>
        <end position="223"/>
    </location>
</feature>
<organism evidence="4 5">
    <name type="scientific">Luteimonas yindakuii</name>
    <dbReference type="NCBI Taxonomy" id="2565782"/>
    <lineage>
        <taxon>Bacteria</taxon>
        <taxon>Pseudomonadati</taxon>
        <taxon>Pseudomonadota</taxon>
        <taxon>Gammaproteobacteria</taxon>
        <taxon>Lysobacterales</taxon>
        <taxon>Lysobacteraceae</taxon>
        <taxon>Luteimonas</taxon>
    </lineage>
</organism>
<dbReference type="InterPro" id="IPR011335">
    <property type="entry name" value="Restrct_endonuc-II-like"/>
</dbReference>
<sequence length="315" mass="33678">MSAVLQWVVAIAVMASVGAVGTFYVRGILMRRDETAAGIRALAAMSWREFLHLVLEAMARRGFTRVLDKEAASGDSEYTLGRGHERWLLSCKHGSAFIIGKLTVNELVSDVHMANATGGLLVTQGRIDGNARAASANQQIELLDGPTLWPEVRELLKPGQLAAICAGAAQRARQRTLMVWLVALLAGIATFVVLPAPVSTRVDTPSVAQPAPAAAVDSPATAAEDLQGDAADELSPEQQRRAVVTSIATLPMVDRALWTTQSTLEVHLLDDDADAAFAALCPLIVRHADIASSRIQLTPPPDSGGQVRFRQCRSY</sequence>
<dbReference type="EMBL" id="SPUH01000001">
    <property type="protein sequence ID" value="TKS53890.1"/>
    <property type="molecule type" value="Genomic_DNA"/>
</dbReference>
<dbReference type="RefSeq" id="WP_134673275.1">
    <property type="nucleotide sequence ID" value="NZ_SPUH01000001.1"/>
</dbReference>
<evidence type="ECO:0000313" key="5">
    <source>
        <dbReference type="Proteomes" id="UP000298681"/>
    </source>
</evidence>
<dbReference type="Pfam" id="PF04471">
    <property type="entry name" value="Mrr_cat"/>
    <property type="match status" value="1"/>
</dbReference>
<dbReference type="Proteomes" id="UP000298681">
    <property type="component" value="Unassembled WGS sequence"/>
</dbReference>
<reference evidence="4 5" key="1">
    <citation type="submission" date="2019-01" db="EMBL/GenBank/DDBJ databases">
        <authorList>
            <person name="Zhang S."/>
        </authorList>
    </citation>
    <scope>NUCLEOTIDE SEQUENCE [LARGE SCALE GENOMIC DNA]</scope>
    <source>
        <strain evidence="4 5">1626</strain>
    </source>
</reference>
<keyword evidence="5" id="KW-1185">Reference proteome</keyword>
<keyword evidence="2" id="KW-0472">Membrane</keyword>
<comment type="caution">
    <text evidence="4">The sequence shown here is derived from an EMBL/GenBank/DDBJ whole genome shotgun (WGS) entry which is preliminary data.</text>
</comment>
<evidence type="ECO:0000256" key="2">
    <source>
        <dbReference type="SAM" id="Phobius"/>
    </source>
</evidence>
<feature type="region of interest" description="Disordered" evidence="1">
    <location>
        <begin position="203"/>
        <end position="224"/>
    </location>
</feature>
<dbReference type="GO" id="GO:0004519">
    <property type="term" value="F:endonuclease activity"/>
    <property type="evidence" value="ECO:0007669"/>
    <property type="project" value="UniProtKB-KW"/>
</dbReference>
<dbReference type="SUPFAM" id="SSF52980">
    <property type="entry name" value="Restriction endonuclease-like"/>
    <property type="match status" value="1"/>
</dbReference>
<evidence type="ECO:0000313" key="4">
    <source>
        <dbReference type="EMBL" id="TKS53890.1"/>
    </source>
</evidence>
<dbReference type="GO" id="GO:0009307">
    <property type="term" value="P:DNA restriction-modification system"/>
    <property type="evidence" value="ECO:0007669"/>
    <property type="project" value="InterPro"/>
</dbReference>
<feature type="transmembrane region" description="Helical" evidence="2">
    <location>
        <begin position="6"/>
        <end position="25"/>
    </location>
</feature>
<dbReference type="GO" id="GO:0003677">
    <property type="term" value="F:DNA binding"/>
    <property type="evidence" value="ECO:0007669"/>
    <property type="project" value="InterPro"/>
</dbReference>
<feature type="transmembrane region" description="Helical" evidence="2">
    <location>
        <begin position="177"/>
        <end position="198"/>
    </location>
</feature>
<name>A0A4Z1R330_9GAMM</name>
<proteinExistence type="predicted"/>
<gene>
    <name evidence="4" type="ORF">E4582_03270</name>
</gene>
<evidence type="ECO:0000256" key="1">
    <source>
        <dbReference type="SAM" id="MobiDB-lite"/>
    </source>
</evidence>
<dbReference type="InterPro" id="IPR007560">
    <property type="entry name" value="Restrct_endonuc_IV_Mrr"/>
</dbReference>
<keyword evidence="4" id="KW-0255">Endonuclease</keyword>
<keyword evidence="2" id="KW-0812">Transmembrane</keyword>
<keyword evidence="4" id="KW-0540">Nuclease</keyword>
<feature type="domain" description="Restriction endonuclease type IV Mrr" evidence="3">
    <location>
        <begin position="43"/>
        <end position="148"/>
    </location>
</feature>
<keyword evidence="4" id="KW-0378">Hydrolase</keyword>